<reference evidence="3 4" key="1">
    <citation type="submission" date="2023-08" db="EMBL/GenBank/DDBJ databases">
        <title>Microbacterium aquilitoris sp. nov. and Microbacterium gwkjibeachense sp. nov., isolated from beach.</title>
        <authorList>
            <person name="Lee S.D."/>
            <person name="Yang H."/>
            <person name="Kim I."/>
        </authorList>
    </citation>
    <scope>NUCLEOTIDE SEQUENCE [LARGE SCALE GENOMIC DNA]</scope>
    <source>
        <strain evidence="3 4">KSW4-11</strain>
    </source>
</reference>
<proteinExistence type="predicted"/>
<sequence>MDDDEAAELARLRERAYGRTPDIAGDAAALARLRELETRAARRDAPAGDDTRAGEEVAPVAPTAPAASERAAAEAPPQDRPRRRAPGWRVAAGAVVAAAVLVTATVAITRAVPEDTPRYPGAERVATLAVIDGGSAPEDSSAGRRYSDFRGYSVFAFTASNVDRPDVECLSVVSPAEAADDSLSVCGSAPFPVAVTAVVSEQSPDAARAAYPLGTALNFTLTGAGVEVWVGSR</sequence>
<feature type="compositionally biased region" description="Low complexity" evidence="1">
    <location>
        <begin position="57"/>
        <end position="76"/>
    </location>
</feature>
<feature type="compositionally biased region" description="Basic and acidic residues" evidence="1">
    <location>
        <begin position="39"/>
        <end position="55"/>
    </location>
</feature>
<comment type="caution">
    <text evidence="3">The sequence shown here is derived from an EMBL/GenBank/DDBJ whole genome shotgun (WGS) entry which is preliminary data.</text>
</comment>
<evidence type="ECO:0000313" key="4">
    <source>
        <dbReference type="Proteomes" id="UP001251849"/>
    </source>
</evidence>
<feature type="transmembrane region" description="Helical" evidence="2">
    <location>
        <begin position="90"/>
        <end position="108"/>
    </location>
</feature>
<evidence type="ECO:0000313" key="3">
    <source>
        <dbReference type="EMBL" id="MDT3316433.1"/>
    </source>
</evidence>
<dbReference type="Proteomes" id="UP001251849">
    <property type="component" value="Unassembled WGS sequence"/>
</dbReference>
<protein>
    <submittedName>
        <fullName evidence="3">Uncharacterized protein</fullName>
    </submittedName>
</protein>
<keyword evidence="2" id="KW-0812">Transmembrane</keyword>
<name>A0ABU3G9E5_9MICO</name>
<keyword evidence="4" id="KW-1185">Reference proteome</keyword>
<dbReference type="RefSeq" id="WP_311861224.1">
    <property type="nucleotide sequence ID" value="NZ_JAUZVV010000001.1"/>
</dbReference>
<evidence type="ECO:0000256" key="2">
    <source>
        <dbReference type="SAM" id="Phobius"/>
    </source>
</evidence>
<keyword evidence="2" id="KW-0472">Membrane</keyword>
<evidence type="ECO:0000256" key="1">
    <source>
        <dbReference type="SAM" id="MobiDB-lite"/>
    </source>
</evidence>
<organism evidence="3 4">
    <name type="scientific">Microbacterium gawkjiense</name>
    <dbReference type="NCBI Taxonomy" id="3067309"/>
    <lineage>
        <taxon>Bacteria</taxon>
        <taxon>Bacillati</taxon>
        <taxon>Actinomycetota</taxon>
        <taxon>Actinomycetes</taxon>
        <taxon>Micrococcales</taxon>
        <taxon>Microbacteriaceae</taxon>
        <taxon>Microbacterium</taxon>
    </lineage>
</organism>
<dbReference type="EMBL" id="JAUZVV010000001">
    <property type="protein sequence ID" value="MDT3316433.1"/>
    <property type="molecule type" value="Genomic_DNA"/>
</dbReference>
<keyword evidence="2" id="KW-1133">Transmembrane helix</keyword>
<feature type="region of interest" description="Disordered" evidence="1">
    <location>
        <begin position="39"/>
        <end position="86"/>
    </location>
</feature>
<gene>
    <name evidence="3" type="ORF">Q9S71_06315</name>
</gene>
<accession>A0ABU3G9E5</accession>